<dbReference type="Proteomes" id="UP000035904">
    <property type="component" value="Unassembled WGS sequence"/>
</dbReference>
<dbReference type="EMBL" id="LDPG01000007">
    <property type="protein sequence ID" value="KLV18348.1"/>
    <property type="molecule type" value="Genomic_DNA"/>
</dbReference>
<gene>
    <name evidence="1" type="ORF">ABW01_13285</name>
</gene>
<accession>A0A0J1HXD1</accession>
<name>A0A0J1HXD1_BACAN</name>
<evidence type="ECO:0000313" key="2">
    <source>
        <dbReference type="Proteomes" id="UP000035904"/>
    </source>
</evidence>
<dbReference type="PATRIC" id="fig|1392.242.peg.5685"/>
<proteinExistence type="predicted"/>
<comment type="caution">
    <text evidence="1">The sequence shown here is derived from an EMBL/GenBank/DDBJ whole genome shotgun (WGS) entry which is preliminary data.</text>
</comment>
<sequence>MRLLEQQKSIKECRKCLHFEESCPFFKDVNYMDPVTANCCRYFTNINNQELIINDTLFNNDLTFSITGSEYIHHQYPEAPDYFVWLQNKEIYWYKGMDEFSGKEFGCWILNHSKRLLPVVKSRTEAVVGWTKNVYKSPVPLHDHKASNSLLSSVCWYISKDGFGQFGVLVGNGLGYLTNPRPKNWRQRMN</sequence>
<organism evidence="1 2">
    <name type="scientific">Bacillus anthracis</name>
    <name type="common">anthrax bacterium</name>
    <dbReference type="NCBI Taxonomy" id="1392"/>
    <lineage>
        <taxon>Bacteria</taxon>
        <taxon>Bacillati</taxon>
        <taxon>Bacillota</taxon>
        <taxon>Bacilli</taxon>
        <taxon>Bacillales</taxon>
        <taxon>Bacillaceae</taxon>
        <taxon>Bacillus</taxon>
        <taxon>Bacillus cereus group</taxon>
    </lineage>
</organism>
<dbReference type="RefSeq" id="WP_047956660.1">
    <property type="nucleotide sequence ID" value="NZ_LDPG01000007.1"/>
</dbReference>
<protein>
    <submittedName>
        <fullName evidence="1">Uncharacterized protein</fullName>
    </submittedName>
</protein>
<evidence type="ECO:0000313" key="1">
    <source>
        <dbReference type="EMBL" id="KLV18348.1"/>
    </source>
</evidence>
<reference evidence="1 2" key="1">
    <citation type="submission" date="2015-05" db="EMBL/GenBank/DDBJ databases">
        <title>Whole genome sequence and identification of bacterial endophytes from Costus igneus.</title>
        <authorList>
            <person name="Lee Y.P."/>
            <person name="Gan H.M."/>
            <person name="Eng W."/>
            <person name="Wheatley M.S."/>
            <person name="Caraballo A."/>
            <person name="Polter S."/>
            <person name="Savka M.A."/>
            <person name="Hudson A.O."/>
        </authorList>
    </citation>
    <scope>NUCLEOTIDE SEQUENCE [LARGE SCALE GENOMIC DNA]</scope>
    <source>
        <strain evidence="1 2">RIT375</strain>
    </source>
</reference>
<dbReference type="AlphaFoldDB" id="A0A0J1HXD1"/>